<reference evidence="1 2" key="1">
    <citation type="journal article" date="2010" name="Proc. Natl. Acad. Sci. U.S.A.">
        <title>Insights into evolution of multicellular fungi from the assembled chromosomes of the mushroom Coprinopsis cinerea (Coprinus cinereus).</title>
        <authorList>
            <person name="Stajich J.E."/>
            <person name="Wilke S.K."/>
            <person name="Ahren D."/>
            <person name="Au C.H."/>
            <person name="Birren B.W."/>
            <person name="Borodovsky M."/>
            <person name="Burns C."/>
            <person name="Canback B."/>
            <person name="Casselton L.A."/>
            <person name="Cheng C.K."/>
            <person name="Deng J."/>
            <person name="Dietrich F.S."/>
            <person name="Fargo D.C."/>
            <person name="Farman M.L."/>
            <person name="Gathman A.C."/>
            <person name="Goldberg J."/>
            <person name="Guigo R."/>
            <person name="Hoegger P.J."/>
            <person name="Hooker J.B."/>
            <person name="Huggins A."/>
            <person name="James T.Y."/>
            <person name="Kamada T."/>
            <person name="Kilaru S."/>
            <person name="Kodira C."/>
            <person name="Kues U."/>
            <person name="Kupfer D."/>
            <person name="Kwan H.S."/>
            <person name="Lomsadze A."/>
            <person name="Li W."/>
            <person name="Lilly W.W."/>
            <person name="Ma L.J."/>
            <person name="Mackey A.J."/>
            <person name="Manning G."/>
            <person name="Martin F."/>
            <person name="Muraguchi H."/>
            <person name="Natvig D.O."/>
            <person name="Palmerini H."/>
            <person name="Ramesh M.A."/>
            <person name="Rehmeyer C.J."/>
            <person name="Roe B.A."/>
            <person name="Shenoy N."/>
            <person name="Stanke M."/>
            <person name="Ter-Hovhannisyan V."/>
            <person name="Tunlid A."/>
            <person name="Velagapudi R."/>
            <person name="Vision T.J."/>
            <person name="Zeng Q."/>
            <person name="Zolan M.E."/>
            <person name="Pukkila P.J."/>
        </authorList>
    </citation>
    <scope>NUCLEOTIDE SEQUENCE [LARGE SCALE GENOMIC DNA]</scope>
    <source>
        <strain evidence="2">Okayama-7 / 130 / ATCC MYA-4618 / FGSC 9003</strain>
    </source>
</reference>
<dbReference type="InParanoid" id="A8PFU3"/>
<accession>A8PFU3</accession>
<evidence type="ECO:0000313" key="2">
    <source>
        <dbReference type="Proteomes" id="UP000001861"/>
    </source>
</evidence>
<dbReference type="GeneID" id="6017674"/>
<evidence type="ECO:0000313" key="1">
    <source>
        <dbReference type="EMBL" id="EAU80749.2"/>
    </source>
</evidence>
<organism evidence="1 2">
    <name type="scientific">Coprinopsis cinerea (strain Okayama-7 / 130 / ATCC MYA-4618 / FGSC 9003)</name>
    <name type="common">Inky cap fungus</name>
    <name type="synonym">Hormographiella aspergillata</name>
    <dbReference type="NCBI Taxonomy" id="240176"/>
    <lineage>
        <taxon>Eukaryota</taxon>
        <taxon>Fungi</taxon>
        <taxon>Dikarya</taxon>
        <taxon>Basidiomycota</taxon>
        <taxon>Agaricomycotina</taxon>
        <taxon>Agaricomycetes</taxon>
        <taxon>Agaricomycetidae</taxon>
        <taxon>Agaricales</taxon>
        <taxon>Agaricineae</taxon>
        <taxon>Psathyrellaceae</taxon>
        <taxon>Coprinopsis</taxon>
    </lineage>
</organism>
<protein>
    <submittedName>
        <fullName evidence="1">Uncharacterized protein</fullName>
    </submittedName>
</protein>
<dbReference type="EMBL" id="AACS02000002">
    <property type="protein sequence ID" value="EAU80749.2"/>
    <property type="molecule type" value="Genomic_DNA"/>
</dbReference>
<dbReference type="AlphaFoldDB" id="A8PFU3"/>
<dbReference type="RefSeq" id="XP_001841015.2">
    <property type="nucleotide sequence ID" value="XM_001840963.2"/>
</dbReference>
<dbReference type="Proteomes" id="UP000001861">
    <property type="component" value="Unassembled WGS sequence"/>
</dbReference>
<comment type="caution">
    <text evidence="1">The sequence shown here is derived from an EMBL/GenBank/DDBJ whole genome shotgun (WGS) entry which is preliminary data.</text>
</comment>
<keyword evidence="2" id="KW-1185">Reference proteome</keyword>
<gene>
    <name evidence="1" type="ORF">CC1G_04859</name>
</gene>
<sequence length="62" mass="7283">MCRIIRAIKVYTVCQHQEQLVQPCPSPYLYPAKLQNYLRSAARIPFYPHAYLWAAVHTRGYS</sequence>
<dbReference type="VEuPathDB" id="FungiDB:CC1G_04859"/>
<dbReference type="KEGG" id="cci:CC1G_04859"/>
<dbReference type="HOGENOM" id="CLU_2904094_0_0_1"/>
<name>A8PFU3_COPC7</name>
<proteinExistence type="predicted"/>